<evidence type="ECO:0000313" key="3">
    <source>
        <dbReference type="Proteomes" id="UP000451860"/>
    </source>
</evidence>
<protein>
    <submittedName>
        <fullName evidence="2">Uncharacterized protein</fullName>
    </submittedName>
</protein>
<reference evidence="2 3" key="1">
    <citation type="submission" date="2019-10" db="EMBL/GenBank/DDBJ databases">
        <title>Georgenia wutianyii sp. nov. and Georgenia yuyongxinii sp. nov. isolated from plateau pika (Ochotona curzoniae) in the Qinghai-Tibet plateau of China.</title>
        <authorList>
            <person name="Tian Z."/>
        </authorList>
    </citation>
    <scope>NUCLEOTIDE SEQUENCE [LARGE SCALE GENOMIC DNA]</scope>
    <source>
        <strain evidence="2 3">DSM 21501</strain>
    </source>
</reference>
<feature type="compositionally biased region" description="Pro residues" evidence="1">
    <location>
        <begin position="62"/>
        <end position="75"/>
    </location>
</feature>
<name>A0A7J5UMI9_9MICO</name>
<dbReference type="RefSeq" id="WP_211489871.1">
    <property type="nucleotide sequence ID" value="NZ_WHJE01000079.1"/>
</dbReference>
<feature type="non-terminal residue" evidence="2">
    <location>
        <position position="85"/>
    </location>
</feature>
<dbReference type="EMBL" id="WHJE01000079">
    <property type="protein sequence ID" value="KAE8763324.1"/>
    <property type="molecule type" value="Genomic_DNA"/>
</dbReference>
<gene>
    <name evidence="2" type="ORF">GB883_14665</name>
</gene>
<feature type="region of interest" description="Disordered" evidence="1">
    <location>
        <begin position="58"/>
        <end position="85"/>
    </location>
</feature>
<evidence type="ECO:0000256" key="1">
    <source>
        <dbReference type="SAM" id="MobiDB-lite"/>
    </source>
</evidence>
<evidence type="ECO:0000313" key="2">
    <source>
        <dbReference type="EMBL" id="KAE8763324.1"/>
    </source>
</evidence>
<accession>A0A7J5UMI9</accession>
<comment type="caution">
    <text evidence="2">The sequence shown here is derived from an EMBL/GenBank/DDBJ whole genome shotgun (WGS) entry which is preliminary data.</text>
</comment>
<dbReference type="Proteomes" id="UP000451860">
    <property type="component" value="Unassembled WGS sequence"/>
</dbReference>
<keyword evidence="3" id="KW-1185">Reference proteome</keyword>
<organism evidence="2 3">
    <name type="scientific">Georgenia thermotolerans</name>
    <dbReference type="NCBI Taxonomy" id="527326"/>
    <lineage>
        <taxon>Bacteria</taxon>
        <taxon>Bacillati</taxon>
        <taxon>Actinomycetota</taxon>
        <taxon>Actinomycetes</taxon>
        <taxon>Micrococcales</taxon>
        <taxon>Bogoriellaceae</taxon>
        <taxon>Georgenia</taxon>
    </lineage>
</organism>
<sequence>MAQARAEAEAEEAAERAAAPVLEARAAAIEGDRHARALLGWWDEDELAAALAREECPESFAPTPPVPVASVPGPPGRAGCLAQDL</sequence>
<proteinExistence type="predicted"/>
<dbReference type="AlphaFoldDB" id="A0A7J5UMI9"/>